<sequence length="848" mass="94531">MNTTKAKLTAMMDENDTPPTNSTPISADSSIEEQPQVSTKPEQDEAIISDSNLEQSNSSDTLSEGKVQGNTDLISYKDALPNILPILPVANRPFFPHQIIPLVVEIATWDKTIKMVAESAHKLVGLVLIHNDNLEQAQPDNFYLMGTACRVHRINQVAEDKLQIVVEGLQRFRIEEWVSSQPPLVIRANYYPETRYKDLDELKPYVLAIINTIKELLPLNPLYNEELKVFLQRFSPEEPSPLADFAASLTTATKTELQDILETVHILKRIEKVLLLLNKELQQAKAQVEIRNQVEENMEHHQREFFLREQLKAIQQELGLEKDDRTAEIDKFKQRLEQLTVPEAVQKRIDDEIAKMSVLEVGSAEYGVTRNYLDWLTLLPWGKFSADKLDIKLARTVLDQDHEGLTDVKDRIMEFLAVGKLKGSISGTILLLVGPPGVGKTSIGRSIANAVGRTFYRFSVGGIHDEAEIKGHRRTYIGAMPGKFVQAMKEVEYANPVIMLDEVDKIGASYHGDPASALLEVLDPEQNVDFLDHYLDVRFDLSKVLFIGTANQLDTIPAPLLDRMEVIKLSGYLASEKLQIAKKHLLKRQITRSGLQPEQIIIPDETLAILIESYAREAGVRNLEKQIGSITRKSALQFLEGTSTPITITPDKLSTYLGKPIFETEKAIRGMGVVTGLAWTPMGGVTLSVEATCIHNYARGFKLTGQLGDVMKESAEIAYSYVVSQGEALGVNKNFFENAFIHLHVPAGATPKDGPSAGITMASALLSLAKGQTVNQELAMTGELTLTGQVLPIGGIREKVIAARRIKINNLILPEANQRDFDELPDYVREGINAYFVKEYSEVAKLLW</sequence>
<dbReference type="InterPro" id="IPR003959">
    <property type="entry name" value="ATPase_AAA_core"/>
</dbReference>
<dbReference type="EC" id="3.4.21.53" evidence="10 11"/>
<keyword evidence="7 10" id="KW-0067">ATP-binding</keyword>
<dbReference type="PIRSF" id="PIRSF001174">
    <property type="entry name" value="Lon_proteas"/>
    <property type="match status" value="1"/>
</dbReference>
<keyword evidence="5 10" id="KW-0378">Hydrolase</keyword>
<dbReference type="HAMAP" id="MF_01973">
    <property type="entry name" value="lon_bact"/>
    <property type="match status" value="1"/>
</dbReference>
<evidence type="ECO:0000256" key="15">
    <source>
        <dbReference type="RuleBase" id="RU000591"/>
    </source>
</evidence>
<evidence type="ECO:0000256" key="11">
    <source>
        <dbReference type="PIRNR" id="PIRNR001174"/>
    </source>
</evidence>
<dbReference type="Gene3D" id="2.30.130.40">
    <property type="entry name" value="LON domain-like"/>
    <property type="match status" value="1"/>
</dbReference>
<dbReference type="Gene3D" id="1.20.58.1480">
    <property type="match status" value="1"/>
</dbReference>
<dbReference type="NCBIfam" id="TIGR00763">
    <property type="entry name" value="lon"/>
    <property type="match status" value="1"/>
</dbReference>
<keyword evidence="2 10" id="KW-0963">Cytoplasm</keyword>
<dbReference type="Gene3D" id="1.20.5.5270">
    <property type="match status" value="1"/>
</dbReference>
<name>A0A090APH2_9GAMM</name>
<comment type="subcellular location">
    <subcellularLocation>
        <location evidence="1 10 11">Cytoplasm</location>
    </subcellularLocation>
</comment>
<keyword evidence="6 10" id="KW-0720">Serine protease</keyword>
<evidence type="ECO:0000313" key="21">
    <source>
        <dbReference type="Proteomes" id="UP000031623"/>
    </source>
</evidence>
<dbReference type="GO" id="GO:0043565">
    <property type="term" value="F:sequence-specific DNA binding"/>
    <property type="evidence" value="ECO:0007669"/>
    <property type="project" value="UniProtKB-UniRule"/>
</dbReference>
<dbReference type="GO" id="GO:0016887">
    <property type="term" value="F:ATP hydrolysis activity"/>
    <property type="evidence" value="ECO:0007669"/>
    <property type="project" value="UniProtKB-UniRule"/>
</dbReference>
<dbReference type="PROSITE" id="PS51786">
    <property type="entry name" value="LON_PROTEOLYTIC"/>
    <property type="match status" value="1"/>
</dbReference>
<dbReference type="InterPro" id="IPR003593">
    <property type="entry name" value="AAA+_ATPase"/>
</dbReference>
<feature type="domain" description="Lon N-terminal" evidence="19">
    <location>
        <begin position="84"/>
        <end position="281"/>
    </location>
</feature>
<dbReference type="InterPro" id="IPR008269">
    <property type="entry name" value="Lon_proteolytic"/>
</dbReference>
<dbReference type="InterPro" id="IPR027417">
    <property type="entry name" value="P-loop_NTPase"/>
</dbReference>
<evidence type="ECO:0000256" key="10">
    <source>
        <dbReference type="HAMAP-Rule" id="MF_01973"/>
    </source>
</evidence>
<dbReference type="InterPro" id="IPR020568">
    <property type="entry name" value="Ribosomal_Su5_D2-typ_SF"/>
</dbReference>
<dbReference type="SUPFAM" id="SSF88697">
    <property type="entry name" value="PUA domain-like"/>
    <property type="match status" value="1"/>
</dbReference>
<evidence type="ECO:0000259" key="18">
    <source>
        <dbReference type="PROSITE" id="PS51786"/>
    </source>
</evidence>
<dbReference type="InterPro" id="IPR046336">
    <property type="entry name" value="Lon_prtase_N_sf"/>
</dbReference>
<evidence type="ECO:0000256" key="1">
    <source>
        <dbReference type="ARBA" id="ARBA00004496"/>
    </source>
</evidence>
<feature type="active site" evidence="10 12">
    <location>
        <position position="799"/>
    </location>
</feature>
<comment type="subunit">
    <text evidence="10 11">Homohexamer. Organized in a ring with a central cavity.</text>
</comment>
<organism evidence="20 21">
    <name type="scientific">Thioploca ingrica</name>
    <dbReference type="NCBI Taxonomy" id="40754"/>
    <lineage>
        <taxon>Bacteria</taxon>
        <taxon>Pseudomonadati</taxon>
        <taxon>Pseudomonadota</taxon>
        <taxon>Gammaproteobacteria</taxon>
        <taxon>Thiotrichales</taxon>
        <taxon>Thiotrichaceae</taxon>
        <taxon>Thioploca</taxon>
    </lineage>
</organism>
<comment type="induction">
    <text evidence="10">By heat shock.</text>
</comment>
<dbReference type="AlphaFoldDB" id="A0A090APH2"/>
<dbReference type="FunFam" id="1.20.5.5270:FF:000001">
    <property type="entry name" value="Lon protease homolog, mitochondrial"/>
    <property type="match status" value="1"/>
</dbReference>
<dbReference type="CDD" id="cd19500">
    <property type="entry name" value="RecA-like_Lon"/>
    <property type="match status" value="1"/>
</dbReference>
<dbReference type="SUPFAM" id="SSF54211">
    <property type="entry name" value="Ribosomal protein S5 domain 2-like"/>
    <property type="match status" value="1"/>
</dbReference>
<dbReference type="InterPro" id="IPR004815">
    <property type="entry name" value="Lon_bac/euk-typ"/>
</dbReference>
<dbReference type="FunFam" id="3.40.50.300:FF:000021">
    <property type="entry name" value="Lon protease homolog"/>
    <property type="match status" value="1"/>
</dbReference>
<dbReference type="EMBL" id="AP014633">
    <property type="protein sequence ID" value="BAP57395.1"/>
    <property type="molecule type" value="Genomic_DNA"/>
</dbReference>
<evidence type="ECO:0000256" key="8">
    <source>
        <dbReference type="ARBA" id="ARBA00023016"/>
    </source>
</evidence>
<dbReference type="STRING" id="40754.THII_3098"/>
<proteinExistence type="evidence at transcript level"/>
<comment type="function">
    <text evidence="10">ATP-dependent serine protease that mediates the selective degradation of mutant and abnormal proteins as well as certain short-lived regulatory proteins. Required for cellular homeostasis and for survival from DNA damage and developmental changes induced by stress. Degrades polypeptides processively to yield small peptide fragments that are 5 to 10 amino acids long. Binds to DNA in a double-stranded, site-specific manner.</text>
</comment>
<evidence type="ECO:0000313" key="20">
    <source>
        <dbReference type="EMBL" id="BAP57395.1"/>
    </source>
</evidence>
<evidence type="ECO:0000256" key="9">
    <source>
        <dbReference type="ARBA" id="ARBA00050665"/>
    </source>
</evidence>
<keyword evidence="21" id="KW-1185">Reference proteome</keyword>
<dbReference type="InterPro" id="IPR014721">
    <property type="entry name" value="Ribsml_uS5_D2-typ_fold_subgr"/>
</dbReference>
<evidence type="ECO:0000259" key="19">
    <source>
        <dbReference type="PROSITE" id="PS51787"/>
    </source>
</evidence>
<dbReference type="Pfam" id="PF02190">
    <property type="entry name" value="LON_substr_bdg"/>
    <property type="match status" value="1"/>
</dbReference>
<dbReference type="SUPFAM" id="SSF52540">
    <property type="entry name" value="P-loop containing nucleoside triphosphate hydrolases"/>
    <property type="match status" value="1"/>
</dbReference>
<evidence type="ECO:0000256" key="14">
    <source>
        <dbReference type="PROSITE-ProRule" id="PRU01122"/>
    </source>
</evidence>
<gene>
    <name evidence="10" type="primary">lon</name>
    <name evidence="20" type="ORF">THII_3098</name>
</gene>
<feature type="active site" evidence="10 12">
    <location>
        <position position="756"/>
    </location>
</feature>
<dbReference type="HOGENOM" id="CLU_004109_4_3_6"/>
<dbReference type="InterPro" id="IPR027543">
    <property type="entry name" value="Lon_bac"/>
</dbReference>
<dbReference type="Gene3D" id="3.40.50.300">
    <property type="entry name" value="P-loop containing nucleotide triphosphate hydrolases"/>
    <property type="match status" value="1"/>
</dbReference>
<feature type="compositionally biased region" description="Polar residues" evidence="17">
    <location>
        <begin position="49"/>
        <end position="66"/>
    </location>
</feature>
<dbReference type="InterPro" id="IPR015947">
    <property type="entry name" value="PUA-like_sf"/>
</dbReference>
<feature type="region of interest" description="Disordered" evidence="17">
    <location>
        <begin position="1"/>
        <end position="66"/>
    </location>
</feature>
<evidence type="ECO:0000256" key="17">
    <source>
        <dbReference type="SAM" id="MobiDB-lite"/>
    </source>
</evidence>
<dbReference type="Pfam" id="PF22667">
    <property type="entry name" value="Lon_lid"/>
    <property type="match status" value="1"/>
</dbReference>
<keyword evidence="3 10" id="KW-0645">Protease</keyword>
<evidence type="ECO:0000256" key="16">
    <source>
        <dbReference type="SAM" id="Coils"/>
    </source>
</evidence>
<reference evidence="20 21" key="1">
    <citation type="journal article" date="2014" name="ISME J.">
        <title>Ecophysiology of Thioploca ingrica as revealed by the complete genome sequence supplemented with proteomic evidence.</title>
        <authorList>
            <person name="Kojima H."/>
            <person name="Ogura Y."/>
            <person name="Yamamoto N."/>
            <person name="Togashi T."/>
            <person name="Mori H."/>
            <person name="Watanabe T."/>
            <person name="Nemoto F."/>
            <person name="Kurokawa K."/>
            <person name="Hayashi T."/>
            <person name="Fukui M."/>
        </authorList>
    </citation>
    <scope>NUCLEOTIDE SEQUENCE [LARGE SCALE GENOMIC DNA]</scope>
</reference>
<dbReference type="SMART" id="SM00464">
    <property type="entry name" value="LON"/>
    <property type="match status" value="1"/>
</dbReference>
<dbReference type="Gene3D" id="3.30.230.10">
    <property type="match status" value="1"/>
</dbReference>
<dbReference type="PRINTS" id="PR00830">
    <property type="entry name" value="ENDOLAPTASE"/>
</dbReference>
<dbReference type="PANTHER" id="PTHR43718:SF2">
    <property type="entry name" value="LON PROTEASE HOMOLOG, MITOCHONDRIAL"/>
    <property type="match status" value="1"/>
</dbReference>
<dbReference type="InterPro" id="IPR027065">
    <property type="entry name" value="Lon_Prtase"/>
</dbReference>
<dbReference type="Pfam" id="PF05362">
    <property type="entry name" value="Lon_C"/>
    <property type="match status" value="1"/>
</dbReference>
<dbReference type="GO" id="GO:0004252">
    <property type="term" value="F:serine-type endopeptidase activity"/>
    <property type="evidence" value="ECO:0007669"/>
    <property type="project" value="UniProtKB-UniRule"/>
</dbReference>
<comment type="catalytic activity">
    <reaction evidence="9 10 11 14">
        <text>Hydrolysis of proteins in presence of ATP.</text>
        <dbReference type="EC" id="3.4.21.53"/>
    </reaction>
</comment>
<dbReference type="PROSITE" id="PS01046">
    <property type="entry name" value="LON_SER"/>
    <property type="match status" value="1"/>
</dbReference>
<evidence type="ECO:0000256" key="7">
    <source>
        <dbReference type="ARBA" id="ARBA00022840"/>
    </source>
</evidence>
<keyword evidence="4 10" id="KW-0547">Nucleotide-binding</keyword>
<dbReference type="GO" id="GO:0006515">
    <property type="term" value="P:protein quality control for misfolded or incompletely synthesized proteins"/>
    <property type="evidence" value="ECO:0007669"/>
    <property type="project" value="UniProtKB-UniRule"/>
</dbReference>
<dbReference type="InterPro" id="IPR003111">
    <property type="entry name" value="Lon_prtase_N"/>
</dbReference>
<accession>A0A090APH2</accession>
<dbReference type="GO" id="GO:0004176">
    <property type="term" value="F:ATP-dependent peptidase activity"/>
    <property type="evidence" value="ECO:0007669"/>
    <property type="project" value="UniProtKB-UniRule"/>
</dbReference>
<dbReference type="InterPro" id="IPR008268">
    <property type="entry name" value="Peptidase_S16_AS"/>
</dbReference>
<feature type="coiled-coil region" evidence="16">
    <location>
        <begin position="267"/>
        <end position="304"/>
    </location>
</feature>
<evidence type="ECO:0000256" key="12">
    <source>
        <dbReference type="PIRSR" id="PIRSR001174-1"/>
    </source>
</evidence>
<evidence type="ECO:0000256" key="5">
    <source>
        <dbReference type="ARBA" id="ARBA00022801"/>
    </source>
</evidence>
<comment type="similarity">
    <text evidence="10 11 14 15">Belongs to the peptidase S16 family.</text>
</comment>
<dbReference type="GO" id="GO:0005524">
    <property type="term" value="F:ATP binding"/>
    <property type="evidence" value="ECO:0007669"/>
    <property type="project" value="UniProtKB-UniRule"/>
</dbReference>
<evidence type="ECO:0000256" key="4">
    <source>
        <dbReference type="ARBA" id="ARBA00022741"/>
    </source>
</evidence>
<dbReference type="Gene3D" id="1.10.8.60">
    <property type="match status" value="1"/>
</dbReference>
<evidence type="ECO:0000256" key="6">
    <source>
        <dbReference type="ARBA" id="ARBA00022825"/>
    </source>
</evidence>
<dbReference type="Proteomes" id="UP000031623">
    <property type="component" value="Chromosome"/>
</dbReference>
<dbReference type="Pfam" id="PF00004">
    <property type="entry name" value="AAA"/>
    <property type="match status" value="1"/>
</dbReference>
<dbReference type="InterPro" id="IPR054594">
    <property type="entry name" value="Lon_lid"/>
</dbReference>
<dbReference type="PANTHER" id="PTHR43718">
    <property type="entry name" value="LON PROTEASE"/>
    <property type="match status" value="1"/>
</dbReference>
<dbReference type="PROSITE" id="PS51787">
    <property type="entry name" value="LON_N"/>
    <property type="match status" value="1"/>
</dbReference>
<dbReference type="GO" id="GO:0034605">
    <property type="term" value="P:cellular response to heat"/>
    <property type="evidence" value="ECO:0007669"/>
    <property type="project" value="UniProtKB-UniRule"/>
</dbReference>
<protein>
    <recommendedName>
        <fullName evidence="10 11">Lon protease</fullName>
        <ecNumber evidence="10 11">3.4.21.53</ecNumber>
    </recommendedName>
    <alternativeName>
        <fullName evidence="10">ATP-dependent protease La</fullName>
    </alternativeName>
</protein>
<feature type="domain" description="Lon proteolytic" evidence="18">
    <location>
        <begin position="668"/>
        <end position="848"/>
    </location>
</feature>
<dbReference type="SMART" id="SM00382">
    <property type="entry name" value="AAA"/>
    <property type="match status" value="1"/>
</dbReference>
<dbReference type="KEGG" id="tig:THII_3098"/>
<dbReference type="GO" id="GO:0005737">
    <property type="term" value="C:cytoplasm"/>
    <property type="evidence" value="ECO:0007669"/>
    <property type="project" value="UniProtKB-SubCell"/>
</dbReference>
<keyword evidence="16" id="KW-0175">Coiled coil</keyword>
<evidence type="ECO:0000256" key="2">
    <source>
        <dbReference type="ARBA" id="ARBA00022490"/>
    </source>
</evidence>
<keyword evidence="8 10" id="KW-0346">Stress response</keyword>
<feature type="compositionally biased region" description="Polar residues" evidence="17">
    <location>
        <begin position="17"/>
        <end position="40"/>
    </location>
</feature>
<evidence type="ECO:0000256" key="3">
    <source>
        <dbReference type="ARBA" id="ARBA00022670"/>
    </source>
</evidence>
<evidence type="ECO:0000256" key="13">
    <source>
        <dbReference type="PIRSR" id="PIRSR001174-2"/>
    </source>
</evidence>
<feature type="binding site" evidence="10 13">
    <location>
        <begin position="434"/>
        <end position="441"/>
    </location>
    <ligand>
        <name>ATP</name>
        <dbReference type="ChEBI" id="CHEBI:30616"/>
    </ligand>
</feature>